<accession>A0A7Z0VIE1</accession>
<keyword evidence="4" id="KW-1185">Reference proteome</keyword>
<dbReference type="NCBIfam" id="TIGR03804">
    <property type="entry name" value="para_beta_helix"/>
    <property type="match status" value="1"/>
</dbReference>
<dbReference type="Proteomes" id="UP000094769">
    <property type="component" value="Unassembled WGS sequence"/>
</dbReference>
<feature type="compositionally biased region" description="Low complexity" evidence="1">
    <location>
        <begin position="460"/>
        <end position="470"/>
    </location>
</feature>
<gene>
    <name evidence="3" type="ORF">CODIS_38700</name>
</gene>
<feature type="region of interest" description="Disordered" evidence="1">
    <location>
        <begin position="436"/>
        <end position="471"/>
    </location>
</feature>
<dbReference type="Gene3D" id="2.160.20.10">
    <property type="entry name" value="Single-stranded right-handed beta-helix, Pectin lyase-like"/>
    <property type="match status" value="2"/>
</dbReference>
<sequence>MNVELLCSLRSHLINGLCAHAHPSIQNSKSFIHSFIVLLLSLQSFQVFAESTAFPSFQALVDQTEVGGTLVPSPGTYAGPVTISEPLTIDGQGKVTIDAGGKGSVIVLETDGATLKNLHLTNSGESHNTIDSGVQVRGDFNVIKDNVIDNTLFGIDLQQSKNNIVRGNRISSKPLELGVRGDAIRLWYSFDNKITDNIIRNSRDTVVWYSRDNLIARNDARGGRYSLHFMYSQYNEVADNHYENNSVGIFVMYSDGVHLKNNYIAHATGATGMGIGFKETSDVVVTGNQVLYCATGLYLDVSPFQPDSINRIENNLIAYSGIGVLFLNDWTGNHLIGNSFKGNITQVAVSGGGKTANRNLWQANYWDDYEGFDIDRDQVGDKPYELFSYADRIWMDVPSARFFKGSPVLEVMDFLERLAPFTQPNMLVRDKQPRMSTAAATLTTESSIPGSADDADMTEQSESPSEQSEQAFDAYKALRESLGR</sequence>
<dbReference type="InterPro" id="IPR022441">
    <property type="entry name" value="Para_beta_helix_rpt-2"/>
</dbReference>
<dbReference type="EMBL" id="MARB01000032">
    <property type="protein sequence ID" value="ODJ85896.1"/>
    <property type="molecule type" value="Genomic_DNA"/>
</dbReference>
<dbReference type="InterPro" id="IPR012334">
    <property type="entry name" value="Pectin_lyas_fold"/>
</dbReference>
<reference evidence="3 4" key="1">
    <citation type="submission" date="2016-06" db="EMBL/GenBank/DDBJ databases">
        <title>Genome sequence of endosymbiont of Candidatus Endolucinida thiodiazotropha.</title>
        <authorList>
            <person name="Poehlein A."/>
            <person name="Koenig S."/>
            <person name="Heiden S.E."/>
            <person name="Thuermer A."/>
            <person name="Voget S."/>
            <person name="Daniel R."/>
            <person name="Markert S."/>
            <person name="Gros O."/>
            <person name="Schweder T."/>
        </authorList>
    </citation>
    <scope>NUCLEOTIDE SEQUENCE [LARGE SCALE GENOMIC DNA]</scope>
    <source>
        <strain evidence="3 4">COS</strain>
    </source>
</reference>
<protein>
    <submittedName>
        <fullName evidence="3">Periplasmic copper-binding protein (NosD)</fullName>
    </submittedName>
</protein>
<evidence type="ECO:0000259" key="2">
    <source>
        <dbReference type="Pfam" id="PF05048"/>
    </source>
</evidence>
<dbReference type="InterPro" id="IPR011050">
    <property type="entry name" value="Pectin_lyase_fold/virulence"/>
</dbReference>
<dbReference type="InterPro" id="IPR006626">
    <property type="entry name" value="PbH1"/>
</dbReference>
<evidence type="ECO:0000313" key="3">
    <source>
        <dbReference type="EMBL" id="ODJ85896.1"/>
    </source>
</evidence>
<evidence type="ECO:0000256" key="1">
    <source>
        <dbReference type="SAM" id="MobiDB-lite"/>
    </source>
</evidence>
<dbReference type="InterPro" id="IPR026464">
    <property type="entry name" value="NosD_copper_fam"/>
</dbReference>
<feature type="compositionally biased region" description="Low complexity" evidence="1">
    <location>
        <begin position="436"/>
        <end position="447"/>
    </location>
</feature>
<comment type="caution">
    <text evidence="3">The sequence shown here is derived from an EMBL/GenBank/DDBJ whole genome shotgun (WGS) entry which is preliminary data.</text>
</comment>
<dbReference type="SUPFAM" id="SSF51126">
    <property type="entry name" value="Pectin lyase-like"/>
    <property type="match status" value="1"/>
</dbReference>
<dbReference type="InterPro" id="IPR007742">
    <property type="entry name" value="NosD_dom"/>
</dbReference>
<proteinExistence type="predicted"/>
<dbReference type="NCBIfam" id="TIGR04247">
    <property type="entry name" value="NosD_copper_fam"/>
    <property type="match status" value="1"/>
</dbReference>
<dbReference type="AlphaFoldDB" id="A0A7Z0VIE1"/>
<dbReference type="SMART" id="SM00710">
    <property type="entry name" value="PbH1"/>
    <property type="match status" value="8"/>
</dbReference>
<dbReference type="Pfam" id="PF05048">
    <property type="entry name" value="NosD"/>
    <property type="match status" value="1"/>
</dbReference>
<feature type="domain" description="Periplasmic copper-binding protein NosD beta helix" evidence="2">
    <location>
        <begin position="180"/>
        <end position="371"/>
    </location>
</feature>
<dbReference type="OrthoDB" id="9767990at2"/>
<organism evidence="3 4">
    <name type="scientific">Candidatus Thiodiazotropha endolucinida</name>
    <dbReference type="NCBI Taxonomy" id="1655433"/>
    <lineage>
        <taxon>Bacteria</taxon>
        <taxon>Pseudomonadati</taxon>
        <taxon>Pseudomonadota</taxon>
        <taxon>Gammaproteobacteria</taxon>
        <taxon>Chromatiales</taxon>
        <taxon>Sedimenticolaceae</taxon>
        <taxon>Candidatus Thiodiazotropha</taxon>
    </lineage>
</organism>
<name>A0A7Z0VIE1_9GAMM</name>
<evidence type="ECO:0000313" key="4">
    <source>
        <dbReference type="Proteomes" id="UP000094769"/>
    </source>
</evidence>